<dbReference type="InterPro" id="IPR029044">
    <property type="entry name" value="Nucleotide-diphossugar_trans"/>
</dbReference>
<evidence type="ECO:0000313" key="3">
    <source>
        <dbReference type="Proteomes" id="UP000036503"/>
    </source>
</evidence>
<protein>
    <recommendedName>
        <fullName evidence="1">MobA-like NTP transferase domain-containing protein</fullName>
    </recommendedName>
</protein>
<dbReference type="Gene3D" id="3.90.550.10">
    <property type="entry name" value="Spore Coat Polysaccharide Biosynthesis Protein SpsA, Chain A"/>
    <property type="match status" value="1"/>
</dbReference>
<keyword evidence="3" id="KW-1185">Reference proteome</keyword>
<dbReference type="OrthoDB" id="9797742at2"/>
<dbReference type="RefSeq" id="WP_048514416.1">
    <property type="nucleotide sequence ID" value="NZ_FUXD01000027.1"/>
</dbReference>
<reference evidence="2 3" key="1">
    <citation type="submission" date="2015-06" db="EMBL/GenBank/DDBJ databases">
        <title>Draft genome sequence of beer spoilage bacterium Megasphaera cerevisiae type strain 20462.</title>
        <authorList>
            <person name="Kutumbaka K."/>
            <person name="Pasmowitz J."/>
            <person name="Mategko J."/>
            <person name="Reyes D."/>
            <person name="Friedrich A."/>
            <person name="Han S."/>
            <person name="Martens-Habbena W."/>
            <person name="Neal-McKinney J."/>
            <person name="Janagama H.K."/>
            <person name="Nadala C."/>
            <person name="Samadpour M."/>
        </authorList>
    </citation>
    <scope>NUCLEOTIDE SEQUENCE [LARGE SCALE GENOMIC DNA]</scope>
    <source>
        <strain evidence="2 3">DSM 20462</strain>
    </source>
</reference>
<proteinExistence type="predicted"/>
<dbReference type="Pfam" id="PF12804">
    <property type="entry name" value="NTP_transf_3"/>
    <property type="match status" value="1"/>
</dbReference>
<dbReference type="PANTHER" id="PTHR43777">
    <property type="entry name" value="MOLYBDENUM COFACTOR CYTIDYLYLTRANSFERASE"/>
    <property type="match status" value="1"/>
</dbReference>
<organism evidence="2 3">
    <name type="scientific">Megasphaera cerevisiae DSM 20462</name>
    <dbReference type="NCBI Taxonomy" id="1122219"/>
    <lineage>
        <taxon>Bacteria</taxon>
        <taxon>Bacillati</taxon>
        <taxon>Bacillota</taxon>
        <taxon>Negativicutes</taxon>
        <taxon>Veillonellales</taxon>
        <taxon>Veillonellaceae</taxon>
        <taxon>Megasphaera</taxon>
    </lineage>
</organism>
<gene>
    <name evidence="2" type="ORF">AB840_08525</name>
</gene>
<feature type="domain" description="MobA-like NTP transferase" evidence="1">
    <location>
        <begin position="7"/>
        <end position="172"/>
    </location>
</feature>
<name>A0A0J6WWV9_9FIRM</name>
<sequence>MDIALIYMASGRGRRFGSNKLLYALNGRPLYQYGFIQLQEAARLLHRQEDMCCRLWVVSPYEEILDWCRKQGACVQKNSQAAEGMAASVRLGTACAGTAGAYAFFAADQPFIQGQTIVFFLRGFIRSGRSLGCMACGPRKGNPAIFLARYRPKLLALQGDTGGRQILRDHSEEVWYFSAAAEELQDIDTREDLKQALKML</sequence>
<dbReference type="AlphaFoldDB" id="A0A0J6WWV9"/>
<dbReference type="SUPFAM" id="SSF53448">
    <property type="entry name" value="Nucleotide-diphospho-sugar transferases"/>
    <property type="match status" value="1"/>
</dbReference>
<dbReference type="EMBL" id="LEKT01000025">
    <property type="protein sequence ID" value="KMO86327.1"/>
    <property type="molecule type" value="Genomic_DNA"/>
</dbReference>
<accession>A0A0J6WWV9</accession>
<comment type="caution">
    <text evidence="2">The sequence shown here is derived from an EMBL/GenBank/DDBJ whole genome shotgun (WGS) entry which is preliminary data.</text>
</comment>
<dbReference type="PATRIC" id="fig|1122219.3.peg.1406"/>
<dbReference type="CDD" id="cd04182">
    <property type="entry name" value="GT_2_like_f"/>
    <property type="match status" value="1"/>
</dbReference>
<dbReference type="FunCoup" id="A0A0J6WWV9">
    <property type="interactions" value="75"/>
</dbReference>
<evidence type="ECO:0000313" key="2">
    <source>
        <dbReference type="EMBL" id="KMO86327.1"/>
    </source>
</evidence>
<dbReference type="InterPro" id="IPR025877">
    <property type="entry name" value="MobA-like_NTP_Trfase"/>
</dbReference>
<dbReference type="PANTHER" id="PTHR43777:SF1">
    <property type="entry name" value="MOLYBDENUM COFACTOR CYTIDYLYLTRANSFERASE"/>
    <property type="match status" value="1"/>
</dbReference>
<dbReference type="Proteomes" id="UP000036503">
    <property type="component" value="Unassembled WGS sequence"/>
</dbReference>
<dbReference type="InParanoid" id="A0A0J6WWV9"/>
<dbReference type="STRING" id="39029.BSR42_07580"/>
<evidence type="ECO:0000259" key="1">
    <source>
        <dbReference type="Pfam" id="PF12804"/>
    </source>
</evidence>
<dbReference type="GO" id="GO:0016779">
    <property type="term" value="F:nucleotidyltransferase activity"/>
    <property type="evidence" value="ECO:0007669"/>
    <property type="project" value="UniProtKB-ARBA"/>
</dbReference>